<feature type="domain" description="RING-type" evidence="10">
    <location>
        <begin position="239"/>
        <end position="291"/>
    </location>
</feature>
<dbReference type="EMBL" id="JBGFUD010000212">
    <property type="protein sequence ID" value="MFH4974001.1"/>
    <property type="molecule type" value="Genomic_DNA"/>
</dbReference>
<keyword evidence="8 9" id="KW-0862">Zinc</keyword>
<dbReference type="SUPFAM" id="SSF90229">
    <property type="entry name" value="CCCH zinc finger"/>
    <property type="match status" value="3"/>
</dbReference>
<protein>
    <recommendedName>
        <fullName evidence="2">RING-type E3 ubiquitin transferase</fullName>
        <ecNumber evidence="2">2.3.2.27</ecNumber>
    </recommendedName>
</protein>
<feature type="zinc finger region" description="C3H1-type" evidence="9">
    <location>
        <begin position="320"/>
        <end position="351"/>
    </location>
</feature>
<feature type="domain" description="C3H1-type" evidence="11">
    <location>
        <begin position="166"/>
        <end position="193"/>
    </location>
</feature>
<dbReference type="InterPro" id="IPR045072">
    <property type="entry name" value="MKRN-like"/>
</dbReference>
<evidence type="ECO:0000313" key="13">
    <source>
        <dbReference type="Proteomes" id="UP001608902"/>
    </source>
</evidence>
<dbReference type="SMART" id="SM00356">
    <property type="entry name" value="ZnF_C3H1"/>
    <property type="match status" value="4"/>
</dbReference>
<dbReference type="PROSITE" id="PS00518">
    <property type="entry name" value="ZF_RING_1"/>
    <property type="match status" value="1"/>
</dbReference>
<evidence type="ECO:0000256" key="5">
    <source>
        <dbReference type="ARBA" id="ARBA00022737"/>
    </source>
</evidence>
<dbReference type="Gene3D" id="4.10.1000.10">
    <property type="entry name" value="Zinc finger, CCCH-type"/>
    <property type="match status" value="1"/>
</dbReference>
<dbReference type="GO" id="GO:0061630">
    <property type="term" value="F:ubiquitin protein ligase activity"/>
    <property type="evidence" value="ECO:0007669"/>
    <property type="project" value="UniProtKB-EC"/>
</dbReference>
<dbReference type="PANTHER" id="PTHR11224:SF10">
    <property type="entry name" value="IP09428P-RELATED"/>
    <property type="match status" value="1"/>
</dbReference>
<comment type="catalytic activity">
    <reaction evidence="1">
        <text>S-ubiquitinyl-[E2 ubiquitin-conjugating enzyme]-L-cysteine + [acceptor protein]-L-lysine = [E2 ubiquitin-conjugating enzyme]-L-cysteine + N(6)-ubiquitinyl-[acceptor protein]-L-lysine.</text>
        <dbReference type="EC" id="2.3.2.27"/>
    </reaction>
</comment>
<dbReference type="Pfam" id="PF00642">
    <property type="entry name" value="zf-CCCH"/>
    <property type="match status" value="1"/>
</dbReference>
<keyword evidence="3" id="KW-0808">Transferase</keyword>
<dbReference type="InterPro" id="IPR036855">
    <property type="entry name" value="Znf_CCCH_sf"/>
</dbReference>
<evidence type="ECO:0000259" key="11">
    <source>
        <dbReference type="PROSITE" id="PS50103"/>
    </source>
</evidence>
<keyword evidence="7" id="KW-0833">Ubl conjugation pathway</keyword>
<dbReference type="PANTHER" id="PTHR11224">
    <property type="entry name" value="MAKORIN-RELATED"/>
    <property type="match status" value="1"/>
</dbReference>
<organism evidence="12 13">
    <name type="scientific">Gnathostoma spinigerum</name>
    <dbReference type="NCBI Taxonomy" id="75299"/>
    <lineage>
        <taxon>Eukaryota</taxon>
        <taxon>Metazoa</taxon>
        <taxon>Ecdysozoa</taxon>
        <taxon>Nematoda</taxon>
        <taxon>Chromadorea</taxon>
        <taxon>Rhabditida</taxon>
        <taxon>Spirurina</taxon>
        <taxon>Gnathostomatomorpha</taxon>
        <taxon>Gnathostomatoidea</taxon>
        <taxon>Gnathostomatidae</taxon>
        <taxon>Gnathostoma</taxon>
    </lineage>
</organism>
<dbReference type="SUPFAM" id="SSF57850">
    <property type="entry name" value="RING/U-box"/>
    <property type="match status" value="1"/>
</dbReference>
<reference evidence="12 13" key="1">
    <citation type="submission" date="2024-08" db="EMBL/GenBank/DDBJ databases">
        <title>Gnathostoma spinigerum genome.</title>
        <authorList>
            <person name="Gonzalez-Bertolin B."/>
            <person name="Monzon S."/>
            <person name="Zaballos A."/>
            <person name="Jimenez P."/>
            <person name="Dekumyoy P."/>
            <person name="Varona S."/>
            <person name="Cuesta I."/>
            <person name="Sumanam S."/>
            <person name="Adisakwattana P."/>
            <person name="Gasser R.B."/>
            <person name="Hernandez-Gonzalez A."/>
            <person name="Young N.D."/>
            <person name="Perteguer M.J."/>
        </authorList>
    </citation>
    <scope>NUCLEOTIDE SEQUENCE [LARGE SCALE GENOMIC DNA]</scope>
    <source>
        <strain evidence="12">AL3</strain>
        <tissue evidence="12">Liver</tissue>
    </source>
</reference>
<dbReference type="Pfam" id="PF14608">
    <property type="entry name" value="zf-CCCH_2"/>
    <property type="match status" value="3"/>
</dbReference>
<dbReference type="PROSITE" id="PS50103">
    <property type="entry name" value="ZF_C3H1"/>
    <property type="match status" value="4"/>
</dbReference>
<feature type="zinc finger region" description="C3H1-type" evidence="9">
    <location>
        <begin position="166"/>
        <end position="193"/>
    </location>
</feature>
<dbReference type="GO" id="GO:0008270">
    <property type="term" value="F:zinc ion binding"/>
    <property type="evidence" value="ECO:0007669"/>
    <property type="project" value="UniProtKB-KW"/>
</dbReference>
<gene>
    <name evidence="12" type="ORF">AB6A40_000710</name>
</gene>
<feature type="zinc finger region" description="C3H1-type" evidence="9">
    <location>
        <begin position="32"/>
        <end position="58"/>
    </location>
</feature>
<dbReference type="FunFam" id="3.30.40.10:FF:000117">
    <property type="entry name" value="Probable E3 ubiquitin-protein ligase makorin-1"/>
    <property type="match status" value="1"/>
</dbReference>
<keyword evidence="6 9" id="KW-0863">Zinc-finger</keyword>
<evidence type="ECO:0000256" key="2">
    <source>
        <dbReference type="ARBA" id="ARBA00012483"/>
    </source>
</evidence>
<evidence type="ECO:0000256" key="6">
    <source>
        <dbReference type="ARBA" id="ARBA00022771"/>
    </source>
</evidence>
<dbReference type="CDD" id="cd16521">
    <property type="entry name" value="RING-HC_MKRN"/>
    <property type="match status" value="1"/>
</dbReference>
<dbReference type="EC" id="2.3.2.27" evidence="2"/>
<dbReference type="InterPro" id="IPR013083">
    <property type="entry name" value="Znf_RING/FYVE/PHD"/>
</dbReference>
<feature type="domain" description="C3H1-type" evidence="11">
    <location>
        <begin position="320"/>
        <end position="351"/>
    </location>
</feature>
<evidence type="ECO:0000256" key="3">
    <source>
        <dbReference type="ARBA" id="ARBA00022679"/>
    </source>
</evidence>
<dbReference type="Proteomes" id="UP001608902">
    <property type="component" value="Unassembled WGS sequence"/>
</dbReference>
<dbReference type="SMART" id="SM00184">
    <property type="entry name" value="RING"/>
    <property type="match status" value="1"/>
</dbReference>
<dbReference type="InterPro" id="IPR000571">
    <property type="entry name" value="Znf_CCCH"/>
</dbReference>
<evidence type="ECO:0000256" key="7">
    <source>
        <dbReference type="ARBA" id="ARBA00022786"/>
    </source>
</evidence>
<dbReference type="InterPro" id="IPR018957">
    <property type="entry name" value="Znf_C3HC4_RING-type"/>
</dbReference>
<name>A0ABD6E3V6_9BILA</name>
<comment type="caution">
    <text evidence="12">The sequence shown here is derived from an EMBL/GenBank/DDBJ whole genome shotgun (WGS) entry which is preliminary data.</text>
</comment>
<evidence type="ECO:0000256" key="1">
    <source>
        <dbReference type="ARBA" id="ARBA00000900"/>
    </source>
</evidence>
<keyword evidence="5" id="KW-0677">Repeat</keyword>
<evidence type="ECO:0000313" key="12">
    <source>
        <dbReference type="EMBL" id="MFH4974001.1"/>
    </source>
</evidence>
<feature type="zinc finger region" description="C3H1-type" evidence="9">
    <location>
        <begin position="3"/>
        <end position="30"/>
    </location>
</feature>
<evidence type="ECO:0000259" key="10">
    <source>
        <dbReference type="PROSITE" id="PS50089"/>
    </source>
</evidence>
<sequence>MATSRPPVCKFYLSNCCKKGSACPFLHDRSVPPDRTCRFYLAGKCAYGDGCRYDHIKRTSHQPESASRIAIDNSTNHAGCSRLKSPLNSSESRCVDQKINEKGSRDDGRVLTDSKSHDTIKSLMSSLVSKHELSADAAEFIPSTLSVQDSLEHELNRSYADAAGATSHVPLCPYYETGFCERGSECMFVHGDVCDLCNIACLHPNDEEQRSQHRRECIASHEKAMEEAFAEARSRDKTCGICMENIRQRQLRFGILEGCKHCFCIKCIREWRSNQDHDFDMNVVRSCPECRVHSNFVIPAVYWVESKEDKEKLINEYRANMKQKVCKYFSGEGPYEECPFGNKCFYRHEKPDGTVVVGSDPRARHRQPVDRLWDYLVSHRELYGVSLDDSIDNLSEIINECLRRYPN</sequence>
<evidence type="ECO:0000256" key="8">
    <source>
        <dbReference type="ARBA" id="ARBA00022833"/>
    </source>
</evidence>
<keyword evidence="13" id="KW-1185">Reference proteome</keyword>
<proteinExistence type="predicted"/>
<dbReference type="InterPro" id="IPR001841">
    <property type="entry name" value="Znf_RING"/>
</dbReference>
<feature type="domain" description="C3H1-type" evidence="11">
    <location>
        <begin position="3"/>
        <end position="30"/>
    </location>
</feature>
<evidence type="ECO:0000256" key="4">
    <source>
        <dbReference type="ARBA" id="ARBA00022723"/>
    </source>
</evidence>
<keyword evidence="4 9" id="KW-0479">Metal-binding</keyword>
<evidence type="ECO:0000256" key="9">
    <source>
        <dbReference type="PROSITE-ProRule" id="PRU00723"/>
    </source>
</evidence>
<dbReference type="AlphaFoldDB" id="A0ABD6E3V6"/>
<dbReference type="Gene3D" id="3.30.40.10">
    <property type="entry name" value="Zinc/RING finger domain, C3HC4 (zinc finger)"/>
    <property type="match status" value="1"/>
</dbReference>
<accession>A0ABD6E3V6</accession>
<dbReference type="InterPro" id="IPR017907">
    <property type="entry name" value="Znf_RING_CS"/>
</dbReference>
<feature type="domain" description="C3H1-type" evidence="11">
    <location>
        <begin position="32"/>
        <end position="58"/>
    </location>
</feature>
<dbReference type="Pfam" id="PF00097">
    <property type="entry name" value="zf-C3HC4"/>
    <property type="match status" value="1"/>
</dbReference>
<dbReference type="PROSITE" id="PS50089">
    <property type="entry name" value="ZF_RING_2"/>
    <property type="match status" value="1"/>
</dbReference>